<comment type="caution">
    <text evidence="1">The sequence shown here is derived from an EMBL/GenBank/DDBJ whole genome shotgun (WGS) entry which is preliminary data.</text>
</comment>
<evidence type="ECO:0000313" key="1">
    <source>
        <dbReference type="EMBL" id="KAJ2973380.1"/>
    </source>
</evidence>
<organism evidence="1 2">
    <name type="scientific">Trametes sanguinea</name>
    <dbReference type="NCBI Taxonomy" id="158606"/>
    <lineage>
        <taxon>Eukaryota</taxon>
        <taxon>Fungi</taxon>
        <taxon>Dikarya</taxon>
        <taxon>Basidiomycota</taxon>
        <taxon>Agaricomycotina</taxon>
        <taxon>Agaricomycetes</taxon>
        <taxon>Polyporales</taxon>
        <taxon>Polyporaceae</taxon>
        <taxon>Trametes</taxon>
    </lineage>
</organism>
<accession>A0ACC1N270</accession>
<reference evidence="1" key="1">
    <citation type="submission" date="2022-08" db="EMBL/GenBank/DDBJ databases">
        <title>Genome Sequence of Pycnoporus sanguineus.</title>
        <authorList>
            <person name="Buettner E."/>
        </authorList>
    </citation>
    <scope>NUCLEOTIDE SEQUENCE</scope>
    <source>
        <strain evidence="1">CG-C14</strain>
    </source>
</reference>
<proteinExistence type="predicted"/>
<name>A0ACC1N270_9APHY</name>
<sequence length="288" mass="31007">MAPAPKKKALKIGRALKRLPARAIGGRGNGNAFAPLPGEQPIVILRVQVLSCTNLLAKDRNGSSDPFVVVSLLANRHQTPVSKRNVNPTYNPKDATFDFPIYLSLADKLGVVELVVWDKDMLKKDYLGEAAIPLQDWFRDGSAFAFDDVNNKMISRNLVSTRNSTPATGSIQVKLGFVMPANTTSLMDFGEIYSELVKRERPSLVSAPPTEGIGTIRSNQEGPQFEDDGLSSDRGRVLEDDAALRVEAAASFAASRKGSGAGLPALRRLSSAVMVTSGGVMPTRVMQP</sequence>
<gene>
    <name evidence="1" type="ORF">NUW54_g12074</name>
</gene>
<dbReference type="Proteomes" id="UP001144978">
    <property type="component" value="Unassembled WGS sequence"/>
</dbReference>
<keyword evidence="2" id="KW-1185">Reference proteome</keyword>
<dbReference type="EMBL" id="JANSHE010004986">
    <property type="protein sequence ID" value="KAJ2973380.1"/>
    <property type="molecule type" value="Genomic_DNA"/>
</dbReference>
<evidence type="ECO:0000313" key="2">
    <source>
        <dbReference type="Proteomes" id="UP001144978"/>
    </source>
</evidence>
<protein>
    <submittedName>
        <fullName evidence="1">Uncharacterized protein</fullName>
    </submittedName>
</protein>